<comment type="caution">
    <text evidence="7">The sequence shown here is derived from an EMBL/GenBank/DDBJ whole genome shotgun (WGS) entry which is preliminary data.</text>
</comment>
<accession>A0A0Q0YHA2</accession>
<dbReference type="PANTHER" id="PTHR43343:SF3">
    <property type="entry name" value="PROTEASE DO-LIKE 8, CHLOROPLASTIC"/>
    <property type="match status" value="1"/>
</dbReference>
<dbReference type="InterPro" id="IPR009003">
    <property type="entry name" value="Peptidase_S1_PA"/>
</dbReference>
<dbReference type="Gene3D" id="2.40.10.10">
    <property type="entry name" value="Trypsin-like serine proteases"/>
    <property type="match status" value="2"/>
</dbReference>
<dbReference type="Pfam" id="PF13365">
    <property type="entry name" value="Trypsin_2"/>
    <property type="match status" value="1"/>
</dbReference>
<dbReference type="GO" id="GO:0004252">
    <property type="term" value="F:serine-type endopeptidase activity"/>
    <property type="evidence" value="ECO:0007669"/>
    <property type="project" value="InterPro"/>
</dbReference>
<dbReference type="Proteomes" id="UP000050488">
    <property type="component" value="Unassembled WGS sequence"/>
</dbReference>
<dbReference type="InterPro" id="IPR001940">
    <property type="entry name" value="Peptidase_S1C"/>
</dbReference>
<dbReference type="SUPFAM" id="SSF50494">
    <property type="entry name" value="Trypsin-like serine proteases"/>
    <property type="match status" value="1"/>
</dbReference>
<dbReference type="OrthoDB" id="9758917at2"/>
<evidence type="ECO:0000256" key="3">
    <source>
        <dbReference type="ARBA" id="ARBA00022801"/>
    </source>
</evidence>
<feature type="transmembrane region" description="Helical" evidence="5">
    <location>
        <begin position="43"/>
        <end position="67"/>
    </location>
</feature>
<evidence type="ECO:0000256" key="2">
    <source>
        <dbReference type="ARBA" id="ARBA00022670"/>
    </source>
</evidence>
<dbReference type="GO" id="GO:0006508">
    <property type="term" value="P:proteolysis"/>
    <property type="evidence" value="ECO:0007669"/>
    <property type="project" value="UniProtKB-KW"/>
</dbReference>
<reference evidence="7 8" key="1">
    <citation type="submission" date="2015-10" db="EMBL/GenBank/DDBJ databases">
        <title>Corynebacteirum lowii and Corynebacterium oculi species nova, derived from human clinical disease and and emended description of Corynebacterium mastiditis.</title>
        <authorList>
            <person name="Bernard K."/>
            <person name="Pacheco A.L."/>
            <person name="Mcdougall C."/>
            <person name="Burtx T."/>
            <person name="Weibe D."/>
            <person name="Tyler S."/>
            <person name="Olson A.B."/>
            <person name="Cnockaert M."/>
            <person name="Eguchi H."/>
            <person name="Kuwahara T."/>
            <person name="Nakayama-Imaohji H."/>
            <person name="Boudewijins M."/>
            <person name="Van Hoecke F."/>
            <person name="Bernier A.-M."/>
            <person name="Vandamme P."/>
        </authorList>
    </citation>
    <scope>NUCLEOTIDE SEQUENCE [LARGE SCALE GENOMIC DNA]</scope>
    <source>
        <strain evidence="7 8">NML 130206</strain>
    </source>
</reference>
<feature type="region of interest" description="Disordered" evidence="4">
    <location>
        <begin position="1"/>
        <end position="39"/>
    </location>
</feature>
<dbReference type="PROSITE" id="PS50106">
    <property type="entry name" value="PDZ"/>
    <property type="match status" value="1"/>
</dbReference>
<evidence type="ECO:0000313" key="7">
    <source>
        <dbReference type="EMBL" id="KQB86014.1"/>
    </source>
</evidence>
<dbReference type="PATRIC" id="fig|1544413.3.peg.1766"/>
<dbReference type="InterPro" id="IPR036034">
    <property type="entry name" value="PDZ_sf"/>
</dbReference>
<keyword evidence="8" id="KW-1185">Reference proteome</keyword>
<dbReference type="PANTHER" id="PTHR43343">
    <property type="entry name" value="PEPTIDASE S12"/>
    <property type="match status" value="1"/>
</dbReference>
<keyword evidence="5" id="KW-1133">Transmembrane helix</keyword>
<evidence type="ECO:0000256" key="5">
    <source>
        <dbReference type="SAM" id="Phobius"/>
    </source>
</evidence>
<protein>
    <submittedName>
        <fullName evidence="7">Putative serine protease HtrA</fullName>
    </submittedName>
</protein>
<sequence>MNNEEQQNWGWEQPKHAQADATQPVPQVQGEPEPKAPKKKLSFGVLPTVALMTVSAIAAGAVTGVVVSQREDGTQVVNSLQQPSIQQTAHKDAPEGSVEQVAQSVLPSVVSIQVASAMGGEEGSGAIISSDGLVLTNAHVAGDRNSQLQVTLNDGSTHPADLVGADAATDIAVIKIRDVKDLPVISFGDSDQVQVGQSVVAIGSPLGLSATVTTGIVSALDRPVRASASGGESSLIDAIQTDAAINPGNSGGPLVDMNGNLIGMNSVIASLSSGTDQAGSIGLGFAIPSSFAKSVADQLVEKGTATQPMLGVSVLRDDLGLPTQTTVKGAVIGGVNPDSPGERGGLKEGDVVTKLNDRLIDSADALIAAVRSHDFGETVTLEVTSQGDSQPHSVEVTLTED</sequence>
<evidence type="ECO:0000313" key="8">
    <source>
        <dbReference type="Proteomes" id="UP000050488"/>
    </source>
</evidence>
<comment type="similarity">
    <text evidence="1">Belongs to the peptidase S1C family.</text>
</comment>
<dbReference type="Pfam" id="PF13180">
    <property type="entry name" value="PDZ_2"/>
    <property type="match status" value="1"/>
</dbReference>
<keyword evidence="5" id="KW-0472">Membrane</keyword>
<name>A0A0Q0YHA2_9CORY</name>
<keyword evidence="5" id="KW-0812">Transmembrane</keyword>
<keyword evidence="3" id="KW-0378">Hydrolase</keyword>
<keyword evidence="2 7" id="KW-0645">Protease</keyword>
<dbReference type="PRINTS" id="PR00834">
    <property type="entry name" value="PROTEASES2C"/>
</dbReference>
<dbReference type="RefSeq" id="WP_082418611.1">
    <property type="nucleotide sequence ID" value="NZ_JAUSQY010000001.1"/>
</dbReference>
<evidence type="ECO:0000259" key="6">
    <source>
        <dbReference type="PROSITE" id="PS50106"/>
    </source>
</evidence>
<evidence type="ECO:0000256" key="4">
    <source>
        <dbReference type="SAM" id="MobiDB-lite"/>
    </source>
</evidence>
<dbReference type="InterPro" id="IPR001478">
    <property type="entry name" value="PDZ"/>
</dbReference>
<dbReference type="SMART" id="SM00228">
    <property type="entry name" value="PDZ"/>
    <property type="match status" value="1"/>
</dbReference>
<dbReference type="Gene3D" id="2.30.42.10">
    <property type="match status" value="1"/>
</dbReference>
<feature type="domain" description="PDZ" evidence="6">
    <location>
        <begin position="297"/>
        <end position="387"/>
    </location>
</feature>
<dbReference type="SUPFAM" id="SSF50156">
    <property type="entry name" value="PDZ domain-like"/>
    <property type="match status" value="1"/>
</dbReference>
<dbReference type="AlphaFoldDB" id="A0A0Q0YHA2"/>
<dbReference type="EMBL" id="LKEV01000005">
    <property type="protein sequence ID" value="KQB86014.1"/>
    <property type="molecule type" value="Genomic_DNA"/>
</dbReference>
<dbReference type="InterPro" id="IPR051201">
    <property type="entry name" value="Chloro_Bact_Ser_Proteases"/>
</dbReference>
<evidence type="ECO:0000256" key="1">
    <source>
        <dbReference type="ARBA" id="ARBA00010541"/>
    </source>
</evidence>
<dbReference type="InterPro" id="IPR043504">
    <property type="entry name" value="Peptidase_S1_PA_chymotrypsin"/>
</dbReference>
<proteinExistence type="inferred from homology"/>
<dbReference type="STRING" id="1544413.Clow_01757"/>
<feature type="compositionally biased region" description="Polar residues" evidence="4">
    <location>
        <begin position="1"/>
        <end position="10"/>
    </location>
</feature>
<organism evidence="7 8">
    <name type="scientific">Corynebacterium lowii</name>
    <dbReference type="NCBI Taxonomy" id="1544413"/>
    <lineage>
        <taxon>Bacteria</taxon>
        <taxon>Bacillati</taxon>
        <taxon>Actinomycetota</taxon>
        <taxon>Actinomycetes</taxon>
        <taxon>Mycobacteriales</taxon>
        <taxon>Corynebacteriaceae</taxon>
        <taxon>Corynebacterium</taxon>
    </lineage>
</organism>
<gene>
    <name evidence="7" type="primary">htrA</name>
    <name evidence="7" type="ORF">Clow_01757</name>
</gene>